<keyword evidence="6" id="KW-0106">Calcium</keyword>
<evidence type="ECO:0000256" key="1">
    <source>
        <dbReference type="ARBA" id="ARBA00006249"/>
    </source>
</evidence>
<dbReference type="EMBL" id="JABRWJ010000009">
    <property type="protein sequence ID" value="NRF70615.1"/>
    <property type="molecule type" value="Genomic_DNA"/>
</dbReference>
<comment type="similarity">
    <text evidence="1">Belongs to the tannase family.</text>
</comment>
<evidence type="ECO:0000256" key="2">
    <source>
        <dbReference type="ARBA" id="ARBA00022487"/>
    </source>
</evidence>
<dbReference type="Proteomes" id="UP000737171">
    <property type="component" value="Unassembled WGS sequence"/>
</dbReference>
<keyword evidence="5 9" id="KW-0378">Hydrolase</keyword>
<keyword evidence="2" id="KW-0719">Serine esterase</keyword>
<dbReference type="RefSeq" id="WP_173130119.1">
    <property type="nucleotide sequence ID" value="NZ_JABRWJ010000009.1"/>
</dbReference>
<dbReference type="SUPFAM" id="SSF53474">
    <property type="entry name" value="alpha/beta-Hydrolases"/>
    <property type="match status" value="1"/>
</dbReference>
<dbReference type="NCBIfam" id="NF033191">
    <property type="entry name" value="JDVT-CTERM"/>
    <property type="match status" value="1"/>
</dbReference>
<evidence type="ECO:0000313" key="9">
    <source>
        <dbReference type="EMBL" id="NRF70615.1"/>
    </source>
</evidence>
<evidence type="ECO:0000256" key="4">
    <source>
        <dbReference type="ARBA" id="ARBA00022729"/>
    </source>
</evidence>
<dbReference type="InterPro" id="IPR029058">
    <property type="entry name" value="AB_hydrolase_fold"/>
</dbReference>
<evidence type="ECO:0000256" key="7">
    <source>
        <dbReference type="ARBA" id="ARBA00023157"/>
    </source>
</evidence>
<organism evidence="9 10">
    <name type="scientific">Pseudaquabacterium terrae</name>
    <dbReference type="NCBI Taxonomy" id="2732868"/>
    <lineage>
        <taxon>Bacteria</taxon>
        <taxon>Pseudomonadati</taxon>
        <taxon>Pseudomonadota</taxon>
        <taxon>Betaproteobacteria</taxon>
        <taxon>Burkholderiales</taxon>
        <taxon>Sphaerotilaceae</taxon>
        <taxon>Pseudaquabacterium</taxon>
    </lineage>
</organism>
<reference evidence="9 10" key="1">
    <citation type="submission" date="2020-05" db="EMBL/GenBank/DDBJ databases">
        <title>Aquincola sp. isolate from soil.</title>
        <authorList>
            <person name="Han J."/>
            <person name="Kim D.-U."/>
        </authorList>
    </citation>
    <scope>NUCLEOTIDE SEQUENCE [LARGE SCALE GENOMIC DNA]</scope>
    <source>
        <strain evidence="9 10">S2</strain>
    </source>
</reference>
<keyword evidence="3" id="KW-0479">Metal-binding</keyword>
<dbReference type="PANTHER" id="PTHR33938:SF15">
    <property type="entry name" value="FERULOYL ESTERASE B-RELATED"/>
    <property type="match status" value="1"/>
</dbReference>
<dbReference type="Pfam" id="PF07519">
    <property type="entry name" value="Tannase"/>
    <property type="match status" value="1"/>
</dbReference>
<gene>
    <name evidence="9" type="ORF">HLB44_26785</name>
</gene>
<dbReference type="PANTHER" id="PTHR33938">
    <property type="entry name" value="FERULOYL ESTERASE B-RELATED"/>
    <property type="match status" value="1"/>
</dbReference>
<accession>A0ABX2EPZ8</accession>
<keyword evidence="4 8" id="KW-0732">Signal</keyword>
<feature type="chain" id="PRO_5045107159" evidence="8">
    <location>
        <begin position="37"/>
        <end position="581"/>
    </location>
</feature>
<feature type="signal peptide" evidence="8">
    <location>
        <begin position="1"/>
        <end position="36"/>
    </location>
</feature>
<evidence type="ECO:0000256" key="6">
    <source>
        <dbReference type="ARBA" id="ARBA00022837"/>
    </source>
</evidence>
<dbReference type="GO" id="GO:0016787">
    <property type="term" value="F:hydrolase activity"/>
    <property type="evidence" value="ECO:0007669"/>
    <property type="project" value="UniProtKB-KW"/>
</dbReference>
<evidence type="ECO:0000256" key="5">
    <source>
        <dbReference type="ARBA" id="ARBA00022801"/>
    </source>
</evidence>
<evidence type="ECO:0000256" key="8">
    <source>
        <dbReference type="SAM" id="SignalP"/>
    </source>
</evidence>
<evidence type="ECO:0000313" key="10">
    <source>
        <dbReference type="Proteomes" id="UP000737171"/>
    </source>
</evidence>
<comment type="caution">
    <text evidence="9">The sequence shown here is derived from an EMBL/GenBank/DDBJ whole genome shotgun (WGS) entry which is preliminary data.</text>
</comment>
<protein>
    <submittedName>
        <fullName evidence="9">Tannase/feruloyl esterase family alpha/beta hydrolase</fullName>
    </submittedName>
</protein>
<keyword evidence="7" id="KW-1015">Disulfide bond</keyword>
<name>A0ABX2EPZ8_9BURK</name>
<evidence type="ECO:0000256" key="3">
    <source>
        <dbReference type="ARBA" id="ARBA00022723"/>
    </source>
</evidence>
<sequence>MPFEAPCDQPVRRRHRTTLPAIAATLLAAATGPAVAVNSNPFSFARSAESSVNYTATPFVAAVDCSVMTRRTPGGIDLAARLVPATVTAPEHCRIQGVIPAEISFEINLPTKWNGRVWMFGNGGFAGEGHDGSLEAPTRELGLSKGFATVRQNTGHDAAKEPLATFAHRRPDKLIDHAYRAVHETIVLAKQLAGEFYSRAPSRAYWDGCSTGGRQGMMSAYRYPQDFDGILAAAPTLRWGDVMMKGLSNQLALDAAPTLTLPKYNVLFKHILAKCDAKDGVKDGLVSEPLACNFDPAQDLPRCTGAVTDECFTPAEIASIDRIHRGPRIKGRETFPQPWGIEANDPRATTWTATVPWLFVPRGANALSGMGESFMKYLAFFPLQDPDYAWKSFNFDRDPDRMAVINEILNPKPDLAAYFARKGKILTFWGLADGALNPVMGTDHYAAVADKLGAKATQDAWRMFLVPGVAHCWGGYGPHQIDAMTPLIEWVEGGQAPDRLAAKLVENGVTKYNRSYCAFPKRTVHTGGDSENPANWRCEESDASAELEAGGCSVSADGRDASLPLLLLGAFFGLWRARRRR</sequence>
<proteinExistence type="inferred from homology"/>
<keyword evidence="10" id="KW-1185">Reference proteome</keyword>
<dbReference type="InterPro" id="IPR011118">
    <property type="entry name" value="Tannase/feruloyl_esterase"/>
</dbReference>